<evidence type="ECO:0000259" key="2">
    <source>
        <dbReference type="Pfam" id="PF00465"/>
    </source>
</evidence>
<evidence type="ECO:0000259" key="3">
    <source>
        <dbReference type="Pfam" id="PF25137"/>
    </source>
</evidence>
<dbReference type="AlphaFoldDB" id="A0A9D1FBG3"/>
<comment type="caution">
    <text evidence="4">The sequence shown here is derived from an EMBL/GenBank/DDBJ whole genome shotgun (WGS) entry which is preliminary data.</text>
</comment>
<dbReference type="GO" id="GO:0046872">
    <property type="term" value="F:metal ion binding"/>
    <property type="evidence" value="ECO:0007669"/>
    <property type="project" value="InterPro"/>
</dbReference>
<gene>
    <name evidence="4" type="ORF">IAA83_09525</name>
</gene>
<dbReference type="Gene3D" id="1.20.1090.10">
    <property type="entry name" value="Dehydroquinate synthase-like - alpha domain"/>
    <property type="match status" value="1"/>
</dbReference>
<dbReference type="PANTHER" id="PTHR43633:SF1">
    <property type="entry name" value="ALCOHOL DEHYDROGENASE YQHD"/>
    <property type="match status" value="1"/>
</dbReference>
<dbReference type="GO" id="GO:1990002">
    <property type="term" value="F:methylglyoxal reductase (NADPH) (acetol producing) activity"/>
    <property type="evidence" value="ECO:0007669"/>
    <property type="project" value="TreeGrafter"/>
</dbReference>
<keyword evidence="1" id="KW-0560">Oxidoreductase</keyword>
<feature type="domain" description="Fe-containing alcohol dehydrogenase-like C-terminal" evidence="3">
    <location>
        <begin position="196"/>
        <end position="396"/>
    </location>
</feature>
<dbReference type="SUPFAM" id="SSF56796">
    <property type="entry name" value="Dehydroquinate synthase-like"/>
    <property type="match status" value="1"/>
</dbReference>
<dbReference type="FunFam" id="3.40.50.1970:FF:000003">
    <property type="entry name" value="Alcohol dehydrogenase, iron-containing"/>
    <property type="match status" value="1"/>
</dbReference>
<protein>
    <submittedName>
        <fullName evidence="4">Iron-containing alcohol dehydrogenase</fullName>
    </submittedName>
</protein>
<dbReference type="PANTHER" id="PTHR43633">
    <property type="entry name" value="ALCOHOL DEHYDROGENASE YQHD"/>
    <property type="match status" value="1"/>
</dbReference>
<dbReference type="Proteomes" id="UP000886741">
    <property type="component" value="Unassembled WGS sequence"/>
</dbReference>
<evidence type="ECO:0000313" key="4">
    <source>
        <dbReference type="EMBL" id="HIS65591.1"/>
    </source>
</evidence>
<accession>A0A9D1FBG3</accession>
<feature type="domain" description="Alcohol dehydrogenase iron-type/glycerol dehydrogenase GldA" evidence="2">
    <location>
        <begin position="9"/>
        <end position="180"/>
    </location>
</feature>
<organism evidence="4 5">
    <name type="scientific">Candidatus Avoscillospira avistercoris</name>
    <dbReference type="NCBI Taxonomy" id="2840707"/>
    <lineage>
        <taxon>Bacteria</taxon>
        <taxon>Bacillati</taxon>
        <taxon>Bacillota</taxon>
        <taxon>Clostridia</taxon>
        <taxon>Eubacteriales</taxon>
        <taxon>Oscillospiraceae</taxon>
        <taxon>Oscillospiraceae incertae sedis</taxon>
        <taxon>Candidatus Avoscillospira</taxon>
    </lineage>
</organism>
<sequence length="406" mass="43615">MHSFTYQVPTEVVFGTDTHLQAAQYVRKYGGSRVLVIYGGGSAVRSGLLDRVCEGLRDDGLTVETLGGVQPNPRVALVREGVQKALTMQTDFILAVGGGSVIDTAKAVAHGAANPDLDVWNDIWLQPANLKKSMAVGAVLTIPAAGSETSDSAVLTDGDSGMKRGLNTQLNRPVFAILDPKLPATLPAFQLGCGVTDIMMHTLDRYFNPDMDNQLTDELAEALLRVVIDNGLKVLSDPENQQAMSEILWAGSLSHNGLTGLGGRKDFAPHQLGHALGGMFDKAHGATLAAIWGSWARYTCKGDANVSRFARYARNVWHLDGEAMGDMELALGGIAATESYFQALGMPTCLEELVGRTLDGETLAELAYQCSYSGTRTIGTFMVLNQDDMLAIYTAANERRKLSFEQ</sequence>
<reference evidence="4" key="1">
    <citation type="submission" date="2020-10" db="EMBL/GenBank/DDBJ databases">
        <authorList>
            <person name="Gilroy R."/>
        </authorList>
    </citation>
    <scope>NUCLEOTIDE SEQUENCE</scope>
    <source>
        <strain evidence="4">ChiBcec16-1751</strain>
    </source>
</reference>
<dbReference type="CDD" id="cd08187">
    <property type="entry name" value="BDH"/>
    <property type="match status" value="1"/>
</dbReference>
<dbReference type="GO" id="GO:1990362">
    <property type="term" value="F:butanol dehydrogenase (NAD+) activity"/>
    <property type="evidence" value="ECO:0007669"/>
    <property type="project" value="InterPro"/>
</dbReference>
<evidence type="ECO:0000256" key="1">
    <source>
        <dbReference type="ARBA" id="ARBA00023002"/>
    </source>
</evidence>
<dbReference type="Pfam" id="PF00465">
    <property type="entry name" value="Fe-ADH"/>
    <property type="match status" value="1"/>
</dbReference>
<dbReference type="GO" id="GO:0008106">
    <property type="term" value="F:alcohol dehydrogenase (NADP+) activity"/>
    <property type="evidence" value="ECO:0007669"/>
    <property type="project" value="TreeGrafter"/>
</dbReference>
<dbReference type="GO" id="GO:0005829">
    <property type="term" value="C:cytosol"/>
    <property type="evidence" value="ECO:0007669"/>
    <property type="project" value="TreeGrafter"/>
</dbReference>
<dbReference type="InterPro" id="IPR044731">
    <property type="entry name" value="BDH-like"/>
</dbReference>
<evidence type="ECO:0000313" key="5">
    <source>
        <dbReference type="Proteomes" id="UP000886741"/>
    </source>
</evidence>
<dbReference type="EMBL" id="DVJJ01000143">
    <property type="protein sequence ID" value="HIS65591.1"/>
    <property type="molecule type" value="Genomic_DNA"/>
</dbReference>
<dbReference type="Pfam" id="PF25137">
    <property type="entry name" value="ADH_Fe_C"/>
    <property type="match status" value="1"/>
</dbReference>
<dbReference type="InterPro" id="IPR001670">
    <property type="entry name" value="ADH_Fe/GldA"/>
</dbReference>
<name>A0A9D1FBG3_9FIRM</name>
<dbReference type="InterPro" id="IPR056798">
    <property type="entry name" value="ADH_Fe_C"/>
</dbReference>
<proteinExistence type="predicted"/>
<dbReference type="Gene3D" id="3.40.50.1970">
    <property type="match status" value="1"/>
</dbReference>
<reference evidence="4" key="2">
    <citation type="journal article" date="2021" name="PeerJ">
        <title>Extensive microbial diversity within the chicken gut microbiome revealed by metagenomics and culture.</title>
        <authorList>
            <person name="Gilroy R."/>
            <person name="Ravi A."/>
            <person name="Getino M."/>
            <person name="Pursley I."/>
            <person name="Horton D.L."/>
            <person name="Alikhan N.F."/>
            <person name="Baker D."/>
            <person name="Gharbi K."/>
            <person name="Hall N."/>
            <person name="Watson M."/>
            <person name="Adriaenssens E.M."/>
            <person name="Foster-Nyarko E."/>
            <person name="Jarju S."/>
            <person name="Secka A."/>
            <person name="Antonio M."/>
            <person name="Oren A."/>
            <person name="Chaudhuri R.R."/>
            <person name="La Ragione R."/>
            <person name="Hildebrand F."/>
            <person name="Pallen M.J."/>
        </authorList>
    </citation>
    <scope>NUCLEOTIDE SEQUENCE</scope>
    <source>
        <strain evidence="4">ChiBcec16-1751</strain>
    </source>
</reference>